<dbReference type="EMBL" id="FNAO01000012">
    <property type="protein sequence ID" value="SDF11396.1"/>
    <property type="molecule type" value="Genomic_DNA"/>
</dbReference>
<keyword evidence="2" id="KW-1185">Reference proteome</keyword>
<dbReference type="STRING" id="641691.SAMN05421636_1127"/>
<proteinExistence type="predicted"/>
<reference evidence="1 2" key="1">
    <citation type="submission" date="2016-10" db="EMBL/GenBank/DDBJ databases">
        <authorList>
            <person name="de Groot N.N."/>
        </authorList>
    </citation>
    <scope>NUCLEOTIDE SEQUENCE [LARGE SCALE GENOMIC DNA]</scope>
    <source>
        <strain evidence="1 2">DSM 23421</strain>
    </source>
</reference>
<dbReference type="AlphaFoldDB" id="A0A1G7IFV0"/>
<sequence>MLYALVIVSIPTFETPPPQKEIDLSNPSGVSIQTGNFKFWTFFSPLCVKTYYLNTKDII</sequence>
<protein>
    <submittedName>
        <fullName evidence="1">Uncharacterized protein</fullName>
    </submittedName>
</protein>
<gene>
    <name evidence="1" type="ORF">SAMN05421636_1127</name>
</gene>
<organism evidence="1 2">
    <name type="scientific">Pricia antarctica</name>
    <dbReference type="NCBI Taxonomy" id="641691"/>
    <lineage>
        <taxon>Bacteria</taxon>
        <taxon>Pseudomonadati</taxon>
        <taxon>Bacteroidota</taxon>
        <taxon>Flavobacteriia</taxon>
        <taxon>Flavobacteriales</taxon>
        <taxon>Flavobacteriaceae</taxon>
        <taxon>Pricia</taxon>
    </lineage>
</organism>
<evidence type="ECO:0000313" key="1">
    <source>
        <dbReference type="EMBL" id="SDF11396.1"/>
    </source>
</evidence>
<evidence type="ECO:0000313" key="2">
    <source>
        <dbReference type="Proteomes" id="UP000199109"/>
    </source>
</evidence>
<accession>A0A1G7IFV0</accession>
<name>A0A1G7IFV0_9FLAO</name>
<dbReference type="Proteomes" id="UP000199109">
    <property type="component" value="Unassembled WGS sequence"/>
</dbReference>